<organism evidence="2 3">
    <name type="scientific">Kouleothrix aurantiaca</name>
    <dbReference type="NCBI Taxonomy" id="186479"/>
    <lineage>
        <taxon>Bacteria</taxon>
        <taxon>Bacillati</taxon>
        <taxon>Chloroflexota</taxon>
        <taxon>Chloroflexia</taxon>
        <taxon>Chloroflexales</taxon>
        <taxon>Roseiflexineae</taxon>
        <taxon>Roseiflexaceae</taxon>
        <taxon>Kouleothrix</taxon>
    </lineage>
</organism>
<evidence type="ECO:0000313" key="2">
    <source>
        <dbReference type="EMBL" id="KPV51144.1"/>
    </source>
</evidence>
<feature type="domain" description="Glycosyl transferase family 28 C-terminal" evidence="1">
    <location>
        <begin position="10"/>
        <end position="109"/>
    </location>
</feature>
<evidence type="ECO:0000313" key="3">
    <source>
        <dbReference type="Proteomes" id="UP000050509"/>
    </source>
</evidence>
<evidence type="ECO:0000259" key="1">
    <source>
        <dbReference type="Pfam" id="PF04101"/>
    </source>
</evidence>
<dbReference type="AlphaFoldDB" id="A0A0P9FE17"/>
<dbReference type="InterPro" id="IPR050519">
    <property type="entry name" value="Glycosyltransf_28_UgtP"/>
</dbReference>
<dbReference type="PANTHER" id="PTHR43025">
    <property type="entry name" value="MONOGALACTOSYLDIACYLGLYCEROL SYNTHASE"/>
    <property type="match status" value="1"/>
</dbReference>
<protein>
    <recommendedName>
        <fullName evidence="1">Glycosyl transferase family 28 C-terminal domain-containing protein</fullName>
    </recommendedName>
</protein>
<comment type="caution">
    <text evidence="2">The sequence shown here is derived from an EMBL/GenBank/DDBJ whole genome shotgun (WGS) entry which is preliminary data.</text>
</comment>
<dbReference type="GO" id="GO:0016758">
    <property type="term" value="F:hexosyltransferase activity"/>
    <property type="evidence" value="ECO:0007669"/>
    <property type="project" value="InterPro"/>
</dbReference>
<gene>
    <name evidence="2" type="ORF">SE17_22890</name>
</gene>
<keyword evidence="3" id="KW-1185">Reference proteome</keyword>
<dbReference type="PANTHER" id="PTHR43025:SF3">
    <property type="entry name" value="MONOGALACTOSYLDIACYLGLYCEROL SYNTHASE 1, CHLOROPLASTIC"/>
    <property type="match status" value="1"/>
</dbReference>
<dbReference type="Gene3D" id="3.40.50.2000">
    <property type="entry name" value="Glycogen Phosphorylase B"/>
    <property type="match status" value="1"/>
</dbReference>
<dbReference type="SUPFAM" id="SSF53756">
    <property type="entry name" value="UDP-Glycosyltransferase/glycogen phosphorylase"/>
    <property type="match status" value="1"/>
</dbReference>
<name>A0A0P9FE17_9CHLR</name>
<dbReference type="Proteomes" id="UP000050509">
    <property type="component" value="Unassembled WGS sequence"/>
</dbReference>
<dbReference type="InterPro" id="IPR007235">
    <property type="entry name" value="Glyco_trans_28_C"/>
</dbReference>
<reference evidence="2 3" key="1">
    <citation type="submission" date="2015-09" db="EMBL/GenBank/DDBJ databases">
        <title>Draft genome sequence of Kouleothrix aurantiaca JCM 19913.</title>
        <authorList>
            <person name="Hemp J."/>
        </authorList>
    </citation>
    <scope>NUCLEOTIDE SEQUENCE [LARGE SCALE GENOMIC DNA]</scope>
    <source>
        <strain evidence="2 3">COM-B</strain>
    </source>
</reference>
<accession>A0A0P9FE17</accession>
<proteinExistence type="predicted"/>
<sequence length="145" mass="15495">VEALLAAGAPQILLAYGSNPALAARFQHEPRVRSIPFTPQIAPFMAAADLVIGKAGPNALFEAVTLGTPFVATTYIPGQEQGNAAFIERHGLGWAAMDAREQHGLFRQLVAEPARLAAMRGSIARYREWNTAAMQRLAATLLAAM</sequence>
<dbReference type="EMBL" id="LJCR01001049">
    <property type="protein sequence ID" value="KPV51144.1"/>
    <property type="molecule type" value="Genomic_DNA"/>
</dbReference>
<feature type="non-terminal residue" evidence="2">
    <location>
        <position position="1"/>
    </location>
</feature>
<dbReference type="Pfam" id="PF04101">
    <property type="entry name" value="Glyco_tran_28_C"/>
    <property type="match status" value="1"/>
</dbReference>